<proteinExistence type="predicted"/>
<protein>
    <submittedName>
        <fullName evidence="1">Uncharacterized protein</fullName>
    </submittedName>
</protein>
<reference evidence="1 2" key="1">
    <citation type="submission" date="2018-05" db="EMBL/GenBank/DDBJ databases">
        <title>Evolution of GPA BGCs.</title>
        <authorList>
            <person name="Waglechner N."/>
            <person name="Wright G.D."/>
        </authorList>
    </citation>
    <scope>NUCLEOTIDE SEQUENCE [LARGE SCALE GENOMIC DNA]</scope>
    <source>
        <strain evidence="1 2">A82846</strain>
    </source>
</reference>
<organism evidence="1 2">
    <name type="scientific">Kibdelosporangium aridum</name>
    <dbReference type="NCBI Taxonomy" id="2030"/>
    <lineage>
        <taxon>Bacteria</taxon>
        <taxon>Bacillati</taxon>
        <taxon>Actinomycetota</taxon>
        <taxon>Actinomycetes</taxon>
        <taxon>Pseudonocardiales</taxon>
        <taxon>Pseudonocardiaceae</taxon>
        <taxon>Kibdelosporangium</taxon>
    </lineage>
</organism>
<evidence type="ECO:0000313" key="1">
    <source>
        <dbReference type="EMBL" id="RSM85181.1"/>
    </source>
</evidence>
<name>A0A428ZAX6_KIBAR</name>
<dbReference type="EMBL" id="QHKI01000013">
    <property type="protein sequence ID" value="RSM85181.1"/>
    <property type="molecule type" value="Genomic_DNA"/>
</dbReference>
<dbReference type="OrthoDB" id="3323334at2"/>
<dbReference type="Pfam" id="PF19614">
    <property type="entry name" value="DUF6119"/>
    <property type="match status" value="1"/>
</dbReference>
<accession>A0A428ZAX6</accession>
<evidence type="ECO:0000313" key="2">
    <source>
        <dbReference type="Proteomes" id="UP000287547"/>
    </source>
</evidence>
<comment type="caution">
    <text evidence="1">The sequence shown here is derived from an EMBL/GenBank/DDBJ whole genome shotgun (WGS) entry which is preliminary data.</text>
</comment>
<dbReference type="RefSeq" id="WP_037267544.1">
    <property type="nucleotide sequence ID" value="NZ_QHKI01000013.1"/>
</dbReference>
<dbReference type="Proteomes" id="UP000287547">
    <property type="component" value="Unassembled WGS sequence"/>
</dbReference>
<sequence>MRVTLYLLRKDTSLTKEILRKHQLYTERSLRDLDDESAEWQFFVRQGFDYQPRWFEHVNLILAPTDSEPVYAKSAGAVLLVRVDDRVFAVTFGLGFHSIGAEITEPDFGLRVTANCVGKNGLTMADARGLGKGKRNAFSRLPSPGEMFSLGLLTDEEWIRKFGGEVEITGFAKSAAGADALQLNIEDFRLVDLPAKLRQALKLYESDSYQLYFPFLDYFRRVSDKELIGELDGLLVESMRARDP</sequence>
<gene>
    <name evidence="1" type="ORF">DMH04_17935</name>
</gene>
<dbReference type="AlphaFoldDB" id="A0A428ZAX6"/>
<dbReference type="InterPro" id="IPR026487">
    <property type="entry name" value="CHP04141"/>
</dbReference>
<dbReference type="NCBIfam" id="TIGR04141">
    <property type="entry name" value="TIGR04141 family sporadically distributed protein"/>
    <property type="match status" value="1"/>
</dbReference>